<name>A0A1T4YGQ3_9MICO</name>
<comment type="similarity">
    <text evidence="4">Belongs to the cyclic nucleotide phosphodiesterase class-III family.</text>
</comment>
<dbReference type="RefSeq" id="WP_078715186.1">
    <property type="nucleotide sequence ID" value="NZ_FUYG01000009.1"/>
</dbReference>
<keyword evidence="1" id="KW-0479">Metal-binding</keyword>
<feature type="domain" description="Calcineurin-like phosphoesterase" evidence="5">
    <location>
        <begin position="13"/>
        <end position="212"/>
    </location>
</feature>
<protein>
    <submittedName>
        <fullName evidence="6">3',5'-cyclic AMP phosphodiesterase CpdA</fullName>
    </submittedName>
</protein>
<evidence type="ECO:0000256" key="4">
    <source>
        <dbReference type="ARBA" id="ARBA00025742"/>
    </source>
</evidence>
<dbReference type="Pfam" id="PF00149">
    <property type="entry name" value="Metallophos"/>
    <property type="match status" value="1"/>
</dbReference>
<dbReference type="EMBL" id="FUYG01000009">
    <property type="protein sequence ID" value="SKB01007.1"/>
    <property type="molecule type" value="Genomic_DNA"/>
</dbReference>
<dbReference type="InterPro" id="IPR026575">
    <property type="entry name" value="GpdQ/CpdA-like"/>
</dbReference>
<evidence type="ECO:0000256" key="3">
    <source>
        <dbReference type="ARBA" id="ARBA00023004"/>
    </source>
</evidence>
<evidence type="ECO:0000313" key="6">
    <source>
        <dbReference type="EMBL" id="SKB01007.1"/>
    </source>
</evidence>
<dbReference type="GO" id="GO:0046872">
    <property type="term" value="F:metal ion binding"/>
    <property type="evidence" value="ECO:0007669"/>
    <property type="project" value="UniProtKB-KW"/>
</dbReference>
<dbReference type="InterPro" id="IPR004843">
    <property type="entry name" value="Calcineurin-like_PHP"/>
</dbReference>
<dbReference type="InterPro" id="IPR029052">
    <property type="entry name" value="Metallo-depent_PP-like"/>
</dbReference>
<proteinExistence type="inferred from homology"/>
<accession>A0A1T4YGQ3</accession>
<evidence type="ECO:0000259" key="5">
    <source>
        <dbReference type="Pfam" id="PF00149"/>
    </source>
</evidence>
<sequence length="302" mass="32718">MQLGQYPPADHVLAHISDTHFLGGRRPLYGSIDTDANLSAAMAALEASRLDIDALVFTGDIADLGEPDAYGRVRAIVEPSAARMGAEILWVMGNHDDRSAFRAGLLDSAGDNAFLDDAPIDRVVDLEGLRVITLDTSVPGYHHGELAREQLEWLREQLAVSAPHGTILALHHPPIPSPVAYMQVLELQRQHELAEVIRGSDIRAILGGHLHYSTHGLFAGIPVAVAAATCYTMDVSAPESTLVGRDGGQSITLVHVYADQVVHSIVPLGDFPVVARFDTDFTRRLEAADPVELREYYAKQQG</sequence>
<dbReference type="GO" id="GO:0004112">
    <property type="term" value="F:cyclic-nucleotide phosphodiesterase activity"/>
    <property type="evidence" value="ECO:0007669"/>
    <property type="project" value="InterPro"/>
</dbReference>
<gene>
    <name evidence="6" type="ORF">SAMN06295879_3146</name>
</gene>
<evidence type="ECO:0000313" key="7">
    <source>
        <dbReference type="Proteomes" id="UP000189735"/>
    </source>
</evidence>
<dbReference type="Gene3D" id="3.60.21.10">
    <property type="match status" value="1"/>
</dbReference>
<dbReference type="AlphaFoldDB" id="A0A1T4YGQ3"/>
<reference evidence="7" key="1">
    <citation type="submission" date="2017-02" db="EMBL/GenBank/DDBJ databases">
        <authorList>
            <person name="Varghese N."/>
            <person name="Submissions S."/>
        </authorList>
    </citation>
    <scope>NUCLEOTIDE SEQUENCE [LARGE SCALE GENOMIC DNA]</scope>
    <source>
        <strain evidence="7">VKM Ac-2052</strain>
    </source>
</reference>
<dbReference type="PANTHER" id="PTHR42988:SF2">
    <property type="entry name" value="CYCLIC NUCLEOTIDE PHOSPHODIESTERASE CBUA0032-RELATED"/>
    <property type="match status" value="1"/>
</dbReference>
<organism evidence="6 7">
    <name type="scientific">Agreia bicolorata</name>
    <dbReference type="NCBI Taxonomy" id="110935"/>
    <lineage>
        <taxon>Bacteria</taxon>
        <taxon>Bacillati</taxon>
        <taxon>Actinomycetota</taxon>
        <taxon>Actinomycetes</taxon>
        <taxon>Micrococcales</taxon>
        <taxon>Microbacteriaceae</taxon>
        <taxon>Agreia</taxon>
    </lineage>
</organism>
<dbReference type="PANTHER" id="PTHR42988">
    <property type="entry name" value="PHOSPHOHYDROLASE"/>
    <property type="match status" value="1"/>
</dbReference>
<dbReference type="Proteomes" id="UP000189735">
    <property type="component" value="Unassembled WGS sequence"/>
</dbReference>
<evidence type="ECO:0000256" key="1">
    <source>
        <dbReference type="ARBA" id="ARBA00022723"/>
    </source>
</evidence>
<keyword evidence="3" id="KW-0408">Iron</keyword>
<dbReference type="SUPFAM" id="SSF56300">
    <property type="entry name" value="Metallo-dependent phosphatases"/>
    <property type="match status" value="1"/>
</dbReference>
<evidence type="ECO:0000256" key="2">
    <source>
        <dbReference type="ARBA" id="ARBA00022801"/>
    </source>
</evidence>
<keyword evidence="2" id="KW-0378">Hydrolase</keyword>
<dbReference type="CDD" id="cd07402">
    <property type="entry name" value="MPP_GpdQ"/>
    <property type="match status" value="1"/>
</dbReference>
<dbReference type="InterPro" id="IPR050884">
    <property type="entry name" value="CNP_phosphodiesterase-III"/>
</dbReference>